<protein>
    <submittedName>
        <fullName evidence="1">YWTD domain-containing protein</fullName>
    </submittedName>
</protein>
<keyword evidence="2" id="KW-1185">Reference proteome</keyword>
<reference evidence="1" key="1">
    <citation type="submission" date="2022-11" db="EMBL/GenBank/DDBJ databases">
        <authorList>
            <person name="Petersen C."/>
        </authorList>
    </citation>
    <scope>NUCLEOTIDE SEQUENCE</scope>
    <source>
        <strain evidence="1">IBT 30069</strain>
    </source>
</reference>
<dbReference type="SMART" id="SM00135">
    <property type="entry name" value="LY"/>
    <property type="match status" value="5"/>
</dbReference>
<sequence>MEEIPRSHDAFAWLYFLDTGVSTTDSEGRVVPSAINGRILRCRPDGSSFQEVLTDLKSLPDGIAIDPPNEHIYWTNMERPSVNNGSIQRCTLSGENVEIIVSSGTTFTPKQVAIAPISQKIYWADREGMKIMRANLDGSHIEVVYYASSQHPVQDNSLNWCVGIAVDERYEVIYWSQRGPSKGGQGRIFRMKLEMNHGEPAGNRSDIECLLVGLPEPIQLALDSQSQILYWTDRGDPPFGNTVNSVSLADSNGRPLPVDFLEPKILVQGLHEGIGIAIDLNGRRLFFTDFEGSLYSSKLDGSEKIVIFRGIGTIAGIAYIDK</sequence>
<dbReference type="Gene3D" id="2.120.10.30">
    <property type="entry name" value="TolB, C-terminal domain"/>
    <property type="match status" value="2"/>
</dbReference>
<gene>
    <name evidence="1" type="ORF">N7456_011093</name>
</gene>
<comment type="caution">
    <text evidence="1">The sequence shown here is derived from an EMBL/GenBank/DDBJ whole genome shotgun (WGS) entry which is preliminary data.</text>
</comment>
<dbReference type="InterPro" id="IPR050778">
    <property type="entry name" value="Cueball_EGF_LRP_Nidogen"/>
</dbReference>
<dbReference type="PANTHER" id="PTHR46513">
    <property type="entry name" value="VITELLOGENIN RECEPTOR-LIKE PROTEIN-RELATED-RELATED"/>
    <property type="match status" value="1"/>
</dbReference>
<dbReference type="OrthoDB" id="5958943at2759"/>
<dbReference type="Proteomes" id="UP001149165">
    <property type="component" value="Unassembled WGS sequence"/>
</dbReference>
<dbReference type="InterPro" id="IPR011042">
    <property type="entry name" value="6-blade_b-propeller_TolB-like"/>
</dbReference>
<dbReference type="AlphaFoldDB" id="A0A9W9ESZ8"/>
<evidence type="ECO:0000313" key="1">
    <source>
        <dbReference type="EMBL" id="KAJ5087477.1"/>
    </source>
</evidence>
<name>A0A9W9ESZ8_9EURO</name>
<organism evidence="1 2">
    <name type="scientific">Penicillium angulare</name>
    <dbReference type="NCBI Taxonomy" id="116970"/>
    <lineage>
        <taxon>Eukaryota</taxon>
        <taxon>Fungi</taxon>
        <taxon>Dikarya</taxon>
        <taxon>Ascomycota</taxon>
        <taxon>Pezizomycotina</taxon>
        <taxon>Eurotiomycetes</taxon>
        <taxon>Eurotiomycetidae</taxon>
        <taxon>Eurotiales</taxon>
        <taxon>Aspergillaceae</taxon>
        <taxon>Penicillium</taxon>
    </lineage>
</organism>
<accession>A0A9W9ESZ8</accession>
<evidence type="ECO:0000313" key="2">
    <source>
        <dbReference type="Proteomes" id="UP001149165"/>
    </source>
</evidence>
<dbReference type="EMBL" id="JAPQKH010000007">
    <property type="protein sequence ID" value="KAJ5087477.1"/>
    <property type="molecule type" value="Genomic_DNA"/>
</dbReference>
<dbReference type="SUPFAM" id="SSF63825">
    <property type="entry name" value="YWTD domain"/>
    <property type="match status" value="2"/>
</dbReference>
<reference evidence="1" key="2">
    <citation type="journal article" date="2023" name="IMA Fungus">
        <title>Comparative genomic study of the Penicillium genus elucidates a diverse pangenome and 15 lateral gene transfer events.</title>
        <authorList>
            <person name="Petersen C."/>
            <person name="Sorensen T."/>
            <person name="Nielsen M.R."/>
            <person name="Sondergaard T.E."/>
            <person name="Sorensen J.L."/>
            <person name="Fitzpatrick D.A."/>
            <person name="Frisvad J.C."/>
            <person name="Nielsen K.L."/>
        </authorList>
    </citation>
    <scope>NUCLEOTIDE SEQUENCE</scope>
    <source>
        <strain evidence="1">IBT 30069</strain>
    </source>
</reference>
<proteinExistence type="predicted"/>
<dbReference type="InterPro" id="IPR000033">
    <property type="entry name" value="LDLR_classB_rpt"/>
</dbReference>